<dbReference type="EMBL" id="JAGETQ010000115">
    <property type="protein sequence ID" value="MBO1916477.1"/>
    <property type="molecule type" value="Genomic_DNA"/>
</dbReference>
<proteinExistence type="predicted"/>
<keyword evidence="1" id="KW-0808">Transferase</keyword>
<dbReference type="InterPro" id="IPR004381">
    <property type="entry name" value="Glycerate_kinase"/>
</dbReference>
<dbReference type="GO" id="GO:0031388">
    <property type="term" value="P:organic acid phosphorylation"/>
    <property type="evidence" value="ECO:0007669"/>
    <property type="project" value="InterPro"/>
</dbReference>
<keyword evidence="1" id="KW-0418">Kinase</keyword>
<accession>A0A939NHS4</accession>
<protein>
    <submittedName>
        <fullName evidence="1">Glycerate kinase</fullName>
    </submittedName>
</protein>
<dbReference type="Pfam" id="PF02595">
    <property type="entry name" value="Gly_kinase"/>
    <property type="match status" value="1"/>
</dbReference>
<name>A0A939NHS4_PRORE</name>
<dbReference type="InterPro" id="IPR018197">
    <property type="entry name" value="Glycerate_kinase_RE-like"/>
</dbReference>
<comment type="caution">
    <text evidence="1">The sequence shown here is derived from an EMBL/GenBank/DDBJ whole genome shotgun (WGS) entry which is preliminary data.</text>
</comment>
<evidence type="ECO:0000313" key="1">
    <source>
        <dbReference type="EMBL" id="MBO1916477.1"/>
    </source>
</evidence>
<dbReference type="AlphaFoldDB" id="A0A939NHS4"/>
<evidence type="ECO:0000313" key="2">
    <source>
        <dbReference type="Proteomes" id="UP000664477"/>
    </source>
</evidence>
<dbReference type="Gene3D" id="3.40.50.10350">
    <property type="entry name" value="Glycerate kinase, domain 1"/>
    <property type="match status" value="1"/>
</dbReference>
<dbReference type="Proteomes" id="UP000664477">
    <property type="component" value="Unassembled WGS sequence"/>
</dbReference>
<dbReference type="GO" id="GO:0008887">
    <property type="term" value="F:glycerate kinase activity"/>
    <property type="evidence" value="ECO:0007669"/>
    <property type="project" value="InterPro"/>
</dbReference>
<reference evidence="1" key="1">
    <citation type="submission" date="2021-03" db="EMBL/GenBank/DDBJ databases">
        <title>Molecular epidemiology and mechanisms of colistin and carbapenem resistance in Enterobacteriaceae from clinical isolates, the environment and porcine samples in Pretoria, South Africa.</title>
        <authorList>
            <person name="Bogoshi D."/>
            <person name="Mbelle N.M."/>
            <person name="Naidoo V."/>
            <person name="Osei Sekyere J."/>
        </authorList>
    </citation>
    <scope>NUCLEOTIDE SEQUENCE</scope>
    <source>
        <strain evidence="1">C052</strain>
    </source>
</reference>
<organism evidence="1 2">
    <name type="scientific">Providencia rettgeri</name>
    <dbReference type="NCBI Taxonomy" id="587"/>
    <lineage>
        <taxon>Bacteria</taxon>
        <taxon>Pseudomonadati</taxon>
        <taxon>Pseudomonadota</taxon>
        <taxon>Gammaproteobacteria</taxon>
        <taxon>Enterobacterales</taxon>
        <taxon>Morganellaceae</taxon>
        <taxon>Providencia</taxon>
    </lineage>
</organism>
<gene>
    <name evidence="1" type="ORF">J4727_15980</name>
</gene>
<sequence length="193" mass="21546">MSLAMLKTLIRQKWCDLCLWSPKGADQATLDQLEIGMAHYEINVSNNGKRYFTGGWQWCSGWIRCGLRWFVSAKLEKESISFWAPWRKILYSTSGFSHCRRGAADSQSANGKAPVGVARMASHYGVPVIALCGGIVKIAVSYTNMALPQCGRFVRGQFPLSKAMTNGERYLADTVEICCVPYSQIEYANKTLK</sequence>
<dbReference type="SUPFAM" id="SSF110738">
    <property type="entry name" value="Glycerate kinase I"/>
    <property type="match status" value="1"/>
</dbReference>
<dbReference type="InterPro" id="IPR036129">
    <property type="entry name" value="Glycerate_kinase_sf"/>
</dbReference>